<dbReference type="InterPro" id="IPR002557">
    <property type="entry name" value="Chitin-bd_dom"/>
</dbReference>
<evidence type="ECO:0000256" key="6">
    <source>
        <dbReference type="ARBA" id="ARBA00022801"/>
    </source>
</evidence>
<reference evidence="16" key="1">
    <citation type="submission" date="2021-12" db="EMBL/GenBank/DDBJ databases">
        <authorList>
            <person name="Martin H S."/>
        </authorList>
    </citation>
    <scope>NUCLEOTIDE SEQUENCE</scope>
</reference>
<dbReference type="Gene3D" id="2.170.140.10">
    <property type="entry name" value="Chitin binding domain"/>
    <property type="match status" value="1"/>
</dbReference>
<evidence type="ECO:0000256" key="7">
    <source>
        <dbReference type="ARBA" id="ARBA00023024"/>
    </source>
</evidence>
<proteinExistence type="inferred from homology"/>
<feature type="signal peptide" evidence="13">
    <location>
        <begin position="1"/>
        <end position="17"/>
    </location>
</feature>
<dbReference type="SUPFAM" id="SSF57625">
    <property type="entry name" value="Invertebrate chitin-binding proteins"/>
    <property type="match status" value="1"/>
</dbReference>
<dbReference type="InterPro" id="IPR001223">
    <property type="entry name" value="Glyco_hydro18_cat"/>
</dbReference>
<evidence type="ECO:0000256" key="3">
    <source>
        <dbReference type="ARBA" id="ARBA00012729"/>
    </source>
</evidence>
<keyword evidence="5 13" id="KW-0732">Signal</keyword>
<dbReference type="CDD" id="cd02872">
    <property type="entry name" value="GH18_chitolectin_chitotriosidase"/>
    <property type="match status" value="1"/>
</dbReference>
<dbReference type="PANTHER" id="PTHR11177:SF360">
    <property type="entry name" value="CHITINASE 4-RELATED"/>
    <property type="match status" value="1"/>
</dbReference>
<dbReference type="GO" id="GO:0008061">
    <property type="term" value="F:chitin binding"/>
    <property type="evidence" value="ECO:0007669"/>
    <property type="project" value="UniProtKB-KW"/>
</dbReference>
<dbReference type="PROSITE" id="PS01095">
    <property type="entry name" value="GH18_1"/>
    <property type="match status" value="1"/>
</dbReference>
<dbReference type="InterPro" id="IPR011583">
    <property type="entry name" value="Chitinase_II/V-like_cat"/>
</dbReference>
<dbReference type="Proteomes" id="UP000838878">
    <property type="component" value="Chromosome 10"/>
</dbReference>
<evidence type="ECO:0000256" key="9">
    <source>
        <dbReference type="ARBA" id="ARBA00023277"/>
    </source>
</evidence>
<dbReference type="GO" id="GO:0005576">
    <property type="term" value="C:extracellular region"/>
    <property type="evidence" value="ECO:0007669"/>
    <property type="project" value="InterPro"/>
</dbReference>
<evidence type="ECO:0000259" key="15">
    <source>
        <dbReference type="PROSITE" id="PS51910"/>
    </source>
</evidence>
<evidence type="ECO:0000256" key="5">
    <source>
        <dbReference type="ARBA" id="ARBA00022729"/>
    </source>
</evidence>
<dbReference type="InterPro" id="IPR029070">
    <property type="entry name" value="Chitinase_insertion_sf"/>
</dbReference>
<keyword evidence="4" id="KW-0147">Chitin-binding</keyword>
<sequence>MCVTFVCVTFVTHVAFAEEKVVMCYYGTWATYRSGLGKFDVADINIDLCTHIIYTFAGIDSQGNVISLDPYLDLPDNSGKDNFRKFTSLKHQNPNLKTILAVGGWNEGSAKYSTMAASSALRKNFIVSASKIVQEYGFDGLDLDWEYPNRRDSVNGQKDVNNFSQLLKELREEFEKHGLILTAAVSSVKDAASLSYDIPTIVQYLDFVNIMTYDMHGAWDGETGHNAPLHKGQGYENVAKDQVYSVDVALEYWLGQGCPPEKLVLGLPLYGQTFQLTNANNNGVRAPSNGPGIAGPYTATNGILGYNEYCQKFRKEIWEQQYDALAKVPYAIQGQNWVSYDDADSLTAKIDYALKYNISGVMVWSIETDDFHGICDSEDFPLLRSINRAVGRSILPPPTLTPPISSTTVTTTPISTTISENPNTTVVITTVPPTTSENPEELITCEFEGFMRNPFDCTSFYICVADLNGGLVPKLFQCPVTLYWDQERKYCNYPDQVQCDIRY</sequence>
<evidence type="ECO:0000313" key="16">
    <source>
        <dbReference type="EMBL" id="CAH0715007.1"/>
    </source>
</evidence>
<evidence type="ECO:0000259" key="14">
    <source>
        <dbReference type="PROSITE" id="PS50940"/>
    </source>
</evidence>
<evidence type="ECO:0000256" key="13">
    <source>
        <dbReference type="SAM" id="SignalP"/>
    </source>
</evidence>
<comment type="similarity">
    <text evidence="2">Belongs to the glycosyl hydrolase 18 family. Chitinase class II subfamily.</text>
</comment>
<keyword evidence="17" id="KW-1185">Reference proteome</keyword>
<dbReference type="Gene3D" id="3.20.20.80">
    <property type="entry name" value="Glycosidases"/>
    <property type="match status" value="1"/>
</dbReference>
<evidence type="ECO:0000256" key="12">
    <source>
        <dbReference type="RuleBase" id="RU000489"/>
    </source>
</evidence>
<accession>A0A8J9UJX1</accession>
<dbReference type="SMART" id="SM00494">
    <property type="entry name" value="ChtBD2"/>
    <property type="match status" value="1"/>
</dbReference>
<feature type="non-terminal residue" evidence="16">
    <location>
        <position position="503"/>
    </location>
</feature>
<keyword evidence="6 12" id="KW-0378">Hydrolase</keyword>
<dbReference type="InterPro" id="IPR017853">
    <property type="entry name" value="GH"/>
</dbReference>
<name>A0A8J9UJX1_9NEOP</name>
<dbReference type="Gene3D" id="3.10.50.10">
    <property type="match status" value="1"/>
</dbReference>
<protein>
    <recommendedName>
        <fullName evidence="3">chitinase</fullName>
        <ecNumber evidence="3">3.2.1.14</ecNumber>
    </recommendedName>
</protein>
<keyword evidence="8" id="KW-1015">Disulfide bond</keyword>
<evidence type="ECO:0000256" key="1">
    <source>
        <dbReference type="ARBA" id="ARBA00000822"/>
    </source>
</evidence>
<evidence type="ECO:0000256" key="4">
    <source>
        <dbReference type="ARBA" id="ARBA00022669"/>
    </source>
</evidence>
<dbReference type="Pfam" id="PF01607">
    <property type="entry name" value="CBM_14"/>
    <property type="match status" value="1"/>
</dbReference>
<dbReference type="InterPro" id="IPR050314">
    <property type="entry name" value="Glycosyl_Hydrlase_18"/>
</dbReference>
<dbReference type="EC" id="3.2.1.14" evidence="3"/>
<dbReference type="SUPFAM" id="SSF54556">
    <property type="entry name" value="Chitinase insertion domain"/>
    <property type="match status" value="1"/>
</dbReference>
<dbReference type="OrthoDB" id="73875at2759"/>
<evidence type="ECO:0000313" key="17">
    <source>
        <dbReference type="Proteomes" id="UP000838878"/>
    </source>
</evidence>
<organism evidence="16 17">
    <name type="scientific">Brenthis ino</name>
    <name type="common">lesser marbled fritillary</name>
    <dbReference type="NCBI Taxonomy" id="405034"/>
    <lineage>
        <taxon>Eukaryota</taxon>
        <taxon>Metazoa</taxon>
        <taxon>Ecdysozoa</taxon>
        <taxon>Arthropoda</taxon>
        <taxon>Hexapoda</taxon>
        <taxon>Insecta</taxon>
        <taxon>Pterygota</taxon>
        <taxon>Neoptera</taxon>
        <taxon>Endopterygota</taxon>
        <taxon>Lepidoptera</taxon>
        <taxon>Glossata</taxon>
        <taxon>Ditrysia</taxon>
        <taxon>Papilionoidea</taxon>
        <taxon>Nymphalidae</taxon>
        <taxon>Heliconiinae</taxon>
        <taxon>Argynnini</taxon>
        <taxon>Brenthis</taxon>
    </lineage>
</organism>
<keyword evidence="11" id="KW-0624">Polysaccharide degradation</keyword>
<feature type="domain" description="GH18" evidence="15">
    <location>
        <begin position="20"/>
        <end position="393"/>
    </location>
</feature>
<dbReference type="SUPFAM" id="SSF51445">
    <property type="entry name" value="(Trans)glycosidases"/>
    <property type="match status" value="1"/>
</dbReference>
<dbReference type="InterPro" id="IPR001579">
    <property type="entry name" value="Glyco_hydro_18_chit_AS"/>
</dbReference>
<dbReference type="SMART" id="SM00636">
    <property type="entry name" value="Glyco_18"/>
    <property type="match status" value="1"/>
</dbReference>
<dbReference type="GO" id="GO:0008843">
    <property type="term" value="F:endochitinase activity"/>
    <property type="evidence" value="ECO:0007669"/>
    <property type="project" value="UniProtKB-EC"/>
</dbReference>
<dbReference type="Pfam" id="PF00704">
    <property type="entry name" value="Glyco_hydro_18"/>
    <property type="match status" value="1"/>
</dbReference>
<dbReference type="PROSITE" id="PS50940">
    <property type="entry name" value="CHIT_BIND_II"/>
    <property type="match status" value="1"/>
</dbReference>
<dbReference type="EMBL" id="OV170230">
    <property type="protein sequence ID" value="CAH0715007.1"/>
    <property type="molecule type" value="Genomic_DNA"/>
</dbReference>
<dbReference type="GO" id="GO:0006032">
    <property type="term" value="P:chitin catabolic process"/>
    <property type="evidence" value="ECO:0007669"/>
    <property type="project" value="UniProtKB-KW"/>
</dbReference>
<evidence type="ECO:0000256" key="11">
    <source>
        <dbReference type="ARBA" id="ARBA00023326"/>
    </source>
</evidence>
<dbReference type="AlphaFoldDB" id="A0A8J9UJX1"/>
<dbReference type="PANTHER" id="PTHR11177">
    <property type="entry name" value="CHITINASE"/>
    <property type="match status" value="1"/>
</dbReference>
<dbReference type="PROSITE" id="PS51910">
    <property type="entry name" value="GH18_2"/>
    <property type="match status" value="1"/>
</dbReference>
<keyword evidence="10 12" id="KW-0326">Glycosidase</keyword>
<dbReference type="FunFam" id="3.10.50.10:FF:000004">
    <property type="entry name" value="Chitinase 5"/>
    <property type="match status" value="1"/>
</dbReference>
<gene>
    <name evidence="16" type="ORF">BINO364_LOCUS1995</name>
</gene>
<keyword evidence="7" id="KW-0146">Chitin degradation</keyword>
<keyword evidence="9" id="KW-0119">Carbohydrate metabolism</keyword>
<feature type="domain" description="Chitin-binding type-2" evidence="14">
    <location>
        <begin position="442"/>
        <end position="501"/>
    </location>
</feature>
<evidence type="ECO:0000256" key="10">
    <source>
        <dbReference type="ARBA" id="ARBA00023295"/>
    </source>
</evidence>
<dbReference type="InterPro" id="IPR036508">
    <property type="entry name" value="Chitin-bd_dom_sf"/>
</dbReference>
<feature type="chain" id="PRO_5035462554" description="chitinase" evidence="13">
    <location>
        <begin position="18"/>
        <end position="503"/>
    </location>
</feature>
<evidence type="ECO:0000256" key="8">
    <source>
        <dbReference type="ARBA" id="ARBA00023157"/>
    </source>
</evidence>
<dbReference type="GO" id="GO:0000272">
    <property type="term" value="P:polysaccharide catabolic process"/>
    <property type="evidence" value="ECO:0007669"/>
    <property type="project" value="UniProtKB-KW"/>
</dbReference>
<comment type="catalytic activity">
    <reaction evidence="1">
        <text>Random endo-hydrolysis of N-acetyl-beta-D-glucosaminide (1-&gt;4)-beta-linkages in chitin and chitodextrins.</text>
        <dbReference type="EC" id="3.2.1.14"/>
    </reaction>
</comment>
<evidence type="ECO:0000256" key="2">
    <source>
        <dbReference type="ARBA" id="ARBA00009121"/>
    </source>
</evidence>